<dbReference type="NCBIfam" id="TIGR02970">
    <property type="entry name" value="succ_dehyd_cytB"/>
    <property type="match status" value="1"/>
</dbReference>
<keyword evidence="5" id="KW-1133">Transmembrane helix</keyword>
<name>A0ABR1KBC8_9PEZI</name>
<dbReference type="SUPFAM" id="SSF81343">
    <property type="entry name" value="Fumarate reductase respiratory complex transmembrane subunits"/>
    <property type="match status" value="1"/>
</dbReference>
<evidence type="ECO:0000256" key="6">
    <source>
        <dbReference type="ARBA" id="ARBA00023004"/>
    </source>
</evidence>
<keyword evidence="3" id="KW-0812">Transmembrane</keyword>
<comment type="subcellular location">
    <subcellularLocation>
        <location evidence="1">Membrane</location>
        <topology evidence="1">Multi-pass membrane protein</topology>
    </subcellularLocation>
</comment>
<evidence type="ECO:0000313" key="8">
    <source>
        <dbReference type="EMBL" id="KAK7510319.1"/>
    </source>
</evidence>
<dbReference type="CDD" id="cd03499">
    <property type="entry name" value="SQR_TypeC_SdhC"/>
    <property type="match status" value="1"/>
</dbReference>
<dbReference type="PROSITE" id="PS01001">
    <property type="entry name" value="SDH_CYT_2"/>
    <property type="match status" value="1"/>
</dbReference>
<accession>A0ABR1KBC8</accession>
<keyword evidence="9" id="KW-1185">Reference proteome</keyword>
<dbReference type="PANTHER" id="PTHR10978">
    <property type="entry name" value="SUCCINATE DEHYDROGENASE CYTOCHROME B560 SUBUNIT"/>
    <property type="match status" value="1"/>
</dbReference>
<dbReference type="Proteomes" id="UP001363622">
    <property type="component" value="Unassembled WGS sequence"/>
</dbReference>
<evidence type="ECO:0000256" key="3">
    <source>
        <dbReference type="ARBA" id="ARBA00022692"/>
    </source>
</evidence>
<evidence type="ECO:0000256" key="4">
    <source>
        <dbReference type="ARBA" id="ARBA00022723"/>
    </source>
</evidence>
<evidence type="ECO:0008006" key="10">
    <source>
        <dbReference type="Google" id="ProtNLM"/>
    </source>
</evidence>
<dbReference type="InterPro" id="IPR034804">
    <property type="entry name" value="SQR/QFR_C/D"/>
</dbReference>
<protein>
    <recommendedName>
        <fullName evidence="10">Succinate dehydrogenase subunit C</fullName>
    </recommendedName>
</protein>
<proteinExistence type="predicted"/>
<dbReference type="Gene3D" id="1.20.1300.10">
    <property type="entry name" value="Fumarate reductase/succinate dehydrogenase, transmembrane subunit"/>
    <property type="match status" value="1"/>
</dbReference>
<keyword evidence="7" id="KW-0472">Membrane</keyword>
<dbReference type="Pfam" id="PF01127">
    <property type="entry name" value="Sdh_cyt"/>
    <property type="match status" value="1"/>
</dbReference>
<evidence type="ECO:0000256" key="2">
    <source>
        <dbReference type="ARBA" id="ARBA00022617"/>
    </source>
</evidence>
<evidence type="ECO:0000313" key="9">
    <source>
        <dbReference type="Proteomes" id="UP001363622"/>
    </source>
</evidence>
<evidence type="ECO:0000256" key="1">
    <source>
        <dbReference type="ARBA" id="ARBA00004141"/>
    </source>
</evidence>
<reference evidence="8 9" key="1">
    <citation type="submission" date="2024-04" db="EMBL/GenBank/DDBJ databases">
        <title>Phyllosticta paracitricarpa is synonymous to the EU quarantine fungus P. citricarpa based on phylogenomic analyses.</title>
        <authorList>
            <consortium name="Lawrence Berkeley National Laboratory"/>
            <person name="Van Ingen-Buijs V.A."/>
            <person name="Van Westerhoven A.C."/>
            <person name="Haridas S."/>
            <person name="Skiadas P."/>
            <person name="Martin F."/>
            <person name="Groenewald J.Z."/>
            <person name="Crous P.W."/>
            <person name="Seidl M.F."/>
        </authorList>
    </citation>
    <scope>NUCLEOTIDE SEQUENCE [LARGE SCALE GENOMIC DNA]</scope>
    <source>
        <strain evidence="8 9">CBS 123371</strain>
    </source>
</reference>
<evidence type="ECO:0000256" key="7">
    <source>
        <dbReference type="ARBA" id="ARBA00023136"/>
    </source>
</evidence>
<dbReference type="PANTHER" id="PTHR10978:SF5">
    <property type="entry name" value="SUCCINATE DEHYDROGENASE CYTOCHROME B560 SUBUNIT, MITOCHONDRIAL"/>
    <property type="match status" value="1"/>
</dbReference>
<dbReference type="EMBL" id="JBBPHU010000014">
    <property type="protein sequence ID" value="KAK7510319.1"/>
    <property type="molecule type" value="Genomic_DNA"/>
</dbReference>
<dbReference type="InterPro" id="IPR018495">
    <property type="entry name" value="Succ_DH_cyt_bsu_CS"/>
</dbReference>
<comment type="caution">
    <text evidence="8">The sequence shown here is derived from an EMBL/GenBank/DDBJ whole genome shotgun (WGS) entry which is preliminary data.</text>
</comment>
<keyword evidence="6" id="KW-0408">Iron</keyword>
<evidence type="ECO:0000256" key="5">
    <source>
        <dbReference type="ARBA" id="ARBA00022989"/>
    </source>
</evidence>
<keyword evidence="2" id="KW-0349">Heme</keyword>
<keyword evidence="4" id="KW-0479">Metal-binding</keyword>
<dbReference type="InterPro" id="IPR000701">
    <property type="entry name" value="SuccDH_FuR_B_TM-su"/>
</dbReference>
<organism evidence="8 9">
    <name type="scientific">Phyllosticta citriasiana</name>
    <dbReference type="NCBI Taxonomy" id="595635"/>
    <lineage>
        <taxon>Eukaryota</taxon>
        <taxon>Fungi</taxon>
        <taxon>Dikarya</taxon>
        <taxon>Ascomycota</taxon>
        <taxon>Pezizomycotina</taxon>
        <taxon>Dothideomycetes</taxon>
        <taxon>Dothideomycetes incertae sedis</taxon>
        <taxon>Botryosphaeriales</taxon>
        <taxon>Phyllostictaceae</taxon>
        <taxon>Phyllosticta</taxon>
    </lineage>
</organism>
<sequence>MLAQRAFHQSLRRAAAPGAAANKFTPASSRALMQSRPVATNTMSEPEGRKILEKQRLNRPVAPHLAIYRPQITWLGSGLNRITGVALSGGLYLYVAAYVAAPLTGWHLESQSVAAAVAAWPVLAKLLVKSTIAFPFAYHSLNGVRHLVWDFGLGFKNKQVIQTGWTVVGLSVASAVGLACYGTF</sequence>
<gene>
    <name evidence="8" type="ORF">IWZ03DRAFT_418452</name>
</gene>
<dbReference type="InterPro" id="IPR014314">
    <property type="entry name" value="Succ_DH_cytb556"/>
</dbReference>